<evidence type="ECO:0000256" key="1">
    <source>
        <dbReference type="ARBA" id="ARBA00010139"/>
    </source>
</evidence>
<dbReference type="Proteomes" id="UP000799444">
    <property type="component" value="Unassembled WGS sequence"/>
</dbReference>
<protein>
    <submittedName>
        <fullName evidence="6">FAD/NAD(P)-binding domain-containing protein</fullName>
    </submittedName>
</protein>
<reference evidence="6" key="1">
    <citation type="journal article" date="2020" name="Stud. Mycol.">
        <title>101 Dothideomycetes genomes: a test case for predicting lifestyles and emergence of pathogens.</title>
        <authorList>
            <person name="Haridas S."/>
            <person name="Albert R."/>
            <person name="Binder M."/>
            <person name="Bloem J."/>
            <person name="Labutti K."/>
            <person name="Salamov A."/>
            <person name="Andreopoulos B."/>
            <person name="Baker S."/>
            <person name="Barry K."/>
            <person name="Bills G."/>
            <person name="Bluhm B."/>
            <person name="Cannon C."/>
            <person name="Castanera R."/>
            <person name="Culley D."/>
            <person name="Daum C."/>
            <person name="Ezra D."/>
            <person name="Gonzalez J."/>
            <person name="Henrissat B."/>
            <person name="Kuo A."/>
            <person name="Liang C."/>
            <person name="Lipzen A."/>
            <person name="Lutzoni F."/>
            <person name="Magnuson J."/>
            <person name="Mondo S."/>
            <person name="Nolan M."/>
            <person name="Ohm R."/>
            <person name="Pangilinan J."/>
            <person name="Park H.-J."/>
            <person name="Ramirez L."/>
            <person name="Alfaro M."/>
            <person name="Sun H."/>
            <person name="Tritt A."/>
            <person name="Yoshinaga Y."/>
            <person name="Zwiers L.-H."/>
            <person name="Turgeon B."/>
            <person name="Goodwin S."/>
            <person name="Spatafora J."/>
            <person name="Crous P."/>
            <person name="Grigoriev I."/>
        </authorList>
    </citation>
    <scope>NUCLEOTIDE SEQUENCE</scope>
    <source>
        <strain evidence="6">CBS 125425</strain>
    </source>
</reference>
<dbReference type="GO" id="GO:0050661">
    <property type="term" value="F:NADP binding"/>
    <property type="evidence" value="ECO:0007669"/>
    <property type="project" value="InterPro"/>
</dbReference>
<gene>
    <name evidence="6" type="ORF">EJ04DRAFT_93346</name>
</gene>
<keyword evidence="3" id="KW-0274">FAD</keyword>
<dbReference type="AlphaFoldDB" id="A0A9P4QP87"/>
<evidence type="ECO:0000256" key="5">
    <source>
        <dbReference type="SAM" id="MobiDB-lite"/>
    </source>
</evidence>
<dbReference type="EMBL" id="ML996274">
    <property type="protein sequence ID" value="KAF2728569.1"/>
    <property type="molecule type" value="Genomic_DNA"/>
</dbReference>
<feature type="compositionally biased region" description="Polar residues" evidence="5">
    <location>
        <begin position="8"/>
        <end position="19"/>
    </location>
</feature>
<dbReference type="SUPFAM" id="SSF51905">
    <property type="entry name" value="FAD/NAD(P)-binding domain"/>
    <property type="match status" value="3"/>
</dbReference>
<dbReference type="PANTHER" id="PTHR42877">
    <property type="entry name" value="L-ORNITHINE N(5)-MONOOXYGENASE-RELATED"/>
    <property type="match status" value="1"/>
</dbReference>
<dbReference type="PANTHER" id="PTHR42877:SF7">
    <property type="entry name" value="FLAVIN-BINDING MONOOXYGENASE-RELATED"/>
    <property type="match status" value="1"/>
</dbReference>
<evidence type="ECO:0000313" key="7">
    <source>
        <dbReference type="Proteomes" id="UP000799444"/>
    </source>
</evidence>
<comment type="similarity">
    <text evidence="1">Belongs to the FAD-binding monooxygenase family.</text>
</comment>
<evidence type="ECO:0000313" key="6">
    <source>
        <dbReference type="EMBL" id="KAF2728569.1"/>
    </source>
</evidence>
<dbReference type="InterPro" id="IPR020946">
    <property type="entry name" value="Flavin_mOase-like"/>
</dbReference>
<dbReference type="Pfam" id="PF00743">
    <property type="entry name" value="FMO-like"/>
    <property type="match status" value="1"/>
</dbReference>
<proteinExistence type="inferred from homology"/>
<keyword evidence="4" id="KW-0560">Oxidoreductase</keyword>
<dbReference type="GO" id="GO:0050660">
    <property type="term" value="F:flavin adenine dinucleotide binding"/>
    <property type="evidence" value="ECO:0007669"/>
    <property type="project" value="InterPro"/>
</dbReference>
<evidence type="ECO:0000256" key="4">
    <source>
        <dbReference type="ARBA" id="ARBA00023002"/>
    </source>
</evidence>
<comment type="caution">
    <text evidence="6">The sequence shown here is derived from an EMBL/GenBank/DDBJ whole genome shotgun (WGS) entry which is preliminary data.</text>
</comment>
<sequence>MSAIPNLPTDTPTVDTNGDTHGVNGVNGVHPPTASSFKLRDAPIENFRPLKVIVIGAGYSGIFMGIRIPEKLRNIELVIYDKNDGIGGTWWENRYLGCACDVPSHSYQFSFEPNLNWSSLYAPAKEIQAYLERTAKKYSVDRFIQLSKEIKECRWDEKAAKWVVTIKNLVTGETFEDRSDVLISARGGLNIPRWPNIDGIDSFEGEKMHSAKWNESYDFSSKRVAVIGTGSSSIQIVPSLQRLPNTHVSVFGRSKTWISPSFSQHLWDQHDFDGFSIPPKTQQKFHDDPEYYLKFRLSVEEDINGIHDVNIRGSPKNIGAKQMFEDHMRKRLESRPDIFSTLLPSFSPGCRRLTPGPGYLEALTQPNVSFITSPIAHISRSAVHTSDGATHAIDALVCATGFEAFIAPPFPITGQSALPLSQKWRHRATTYLSHSIPQFPNLFHMLGPNGAIGSGALTMMIESVGGYVVRCLRKMQRDDVRSMVVKQARCDDFTAYVDAYFAKTVFAEECSSWYKNSAQGGKGEVVGLWPGSTLHCLEAMASPRWEDYEYTYVHEYDGEGNAVEGGRANLLSWLGDGSTVAMREERDLAWYLYPEFVDKPVAPRPEEKGCWRVRTFSA</sequence>
<name>A0A9P4QP87_9PLEO</name>
<organism evidence="6 7">
    <name type="scientific">Polyplosphaeria fusca</name>
    <dbReference type="NCBI Taxonomy" id="682080"/>
    <lineage>
        <taxon>Eukaryota</taxon>
        <taxon>Fungi</taxon>
        <taxon>Dikarya</taxon>
        <taxon>Ascomycota</taxon>
        <taxon>Pezizomycotina</taxon>
        <taxon>Dothideomycetes</taxon>
        <taxon>Pleosporomycetidae</taxon>
        <taxon>Pleosporales</taxon>
        <taxon>Tetraplosphaeriaceae</taxon>
        <taxon>Polyplosphaeria</taxon>
    </lineage>
</organism>
<feature type="region of interest" description="Disordered" evidence="5">
    <location>
        <begin position="1"/>
        <end position="27"/>
    </location>
</feature>
<dbReference type="InterPro" id="IPR036188">
    <property type="entry name" value="FAD/NAD-bd_sf"/>
</dbReference>
<accession>A0A9P4QP87</accession>
<keyword evidence="2" id="KW-0285">Flavoprotein</keyword>
<evidence type="ECO:0000256" key="3">
    <source>
        <dbReference type="ARBA" id="ARBA00022827"/>
    </source>
</evidence>
<dbReference type="OrthoDB" id="74360at2759"/>
<dbReference type="InterPro" id="IPR051209">
    <property type="entry name" value="FAD-bind_Monooxygenase_sf"/>
</dbReference>
<keyword evidence="7" id="KW-1185">Reference proteome</keyword>
<evidence type="ECO:0000256" key="2">
    <source>
        <dbReference type="ARBA" id="ARBA00022630"/>
    </source>
</evidence>
<dbReference type="GO" id="GO:0004499">
    <property type="term" value="F:N,N-dimethylaniline monooxygenase activity"/>
    <property type="evidence" value="ECO:0007669"/>
    <property type="project" value="InterPro"/>
</dbReference>
<dbReference type="Gene3D" id="3.50.50.60">
    <property type="entry name" value="FAD/NAD(P)-binding domain"/>
    <property type="match status" value="2"/>
</dbReference>